<accession>A0AAV1QT71</accession>
<organism evidence="2 4">
    <name type="scientific">Dovyalis caffra</name>
    <dbReference type="NCBI Taxonomy" id="77055"/>
    <lineage>
        <taxon>Eukaryota</taxon>
        <taxon>Viridiplantae</taxon>
        <taxon>Streptophyta</taxon>
        <taxon>Embryophyta</taxon>
        <taxon>Tracheophyta</taxon>
        <taxon>Spermatophyta</taxon>
        <taxon>Magnoliopsida</taxon>
        <taxon>eudicotyledons</taxon>
        <taxon>Gunneridae</taxon>
        <taxon>Pentapetalae</taxon>
        <taxon>rosids</taxon>
        <taxon>fabids</taxon>
        <taxon>Malpighiales</taxon>
        <taxon>Salicaceae</taxon>
        <taxon>Flacourtieae</taxon>
        <taxon>Dovyalis</taxon>
    </lineage>
</organism>
<name>A0AAV1QT71_9ROSI</name>
<dbReference type="Proteomes" id="UP001314170">
    <property type="component" value="Unassembled WGS sequence"/>
</dbReference>
<comment type="caution">
    <text evidence="2">The sequence shown here is derived from an EMBL/GenBank/DDBJ whole genome shotgun (WGS) entry which is preliminary data.</text>
</comment>
<dbReference type="EMBL" id="CAWUPB010000903">
    <property type="protein sequence ID" value="CAK7328731.1"/>
    <property type="molecule type" value="Genomic_DNA"/>
</dbReference>
<protein>
    <submittedName>
        <fullName evidence="2">Uncharacterized protein</fullName>
    </submittedName>
</protein>
<dbReference type="AlphaFoldDB" id="A0AAV1QT71"/>
<reference evidence="2 4" key="1">
    <citation type="submission" date="2024-01" db="EMBL/GenBank/DDBJ databases">
        <authorList>
            <person name="Waweru B."/>
        </authorList>
    </citation>
    <scope>NUCLEOTIDE SEQUENCE [LARGE SCALE GENOMIC DNA]</scope>
</reference>
<dbReference type="EMBL" id="CAWUPB010000810">
    <property type="protein sequence ID" value="CAK7324947.1"/>
    <property type="molecule type" value="Genomic_DNA"/>
</dbReference>
<evidence type="ECO:0000313" key="2">
    <source>
        <dbReference type="EMBL" id="CAK7324947.1"/>
    </source>
</evidence>
<feature type="compositionally biased region" description="Polar residues" evidence="1">
    <location>
        <begin position="253"/>
        <end position="265"/>
    </location>
</feature>
<evidence type="ECO:0000256" key="1">
    <source>
        <dbReference type="SAM" id="MobiDB-lite"/>
    </source>
</evidence>
<keyword evidence="4" id="KW-1185">Reference proteome</keyword>
<gene>
    <name evidence="2" type="ORF">DCAF_LOCUS2618</name>
    <name evidence="3" type="ORF">DCAF_LOCUS6466</name>
</gene>
<sequence length="434" mass="47377">MDPVTSATDTAWNLDSAGSFMHPIGLQIGPSPSVRGELTPQLRTDPTPIEPGISISLIDAIGRSGFFSQAGSDPALARTAVIESGTERLQVRKIDSSSTSGIDELEEQAERENRDRGNEFHCHPLLQLSARLPVKEVRGMPSSKKAASSVFSERPRMQRALSQTQGVWDMAWSLAYECEERASLLASRLKLHLQARLESKGTWVRSNNPTLACLPEPALHTDFRWFLVLVRFSSSSSKALHSQELARCGNIVQSSSSEPSVNQGPERNGADAGPSGTPSSSSWEEDSFGLRVLEESSYGTDTSREGPLEQAAIPFPPANPVASPEAAQEALPQAPAPAEVAHPVPNQEEVAALRRELHVLIQEQIRAESERGRGPLSTQFPEQREFNSEAAHNLMAQLELSGETDTDSLREWAERIRGDPSLLKPLIVDYLPQK</sequence>
<feature type="region of interest" description="Disordered" evidence="1">
    <location>
        <begin position="253"/>
        <end position="286"/>
    </location>
</feature>
<proteinExistence type="predicted"/>
<evidence type="ECO:0000313" key="3">
    <source>
        <dbReference type="EMBL" id="CAK7328731.1"/>
    </source>
</evidence>
<evidence type="ECO:0000313" key="4">
    <source>
        <dbReference type="Proteomes" id="UP001314170"/>
    </source>
</evidence>